<dbReference type="Proteomes" id="UP001057753">
    <property type="component" value="Unassembled WGS sequence"/>
</dbReference>
<dbReference type="Pfam" id="PF10925">
    <property type="entry name" value="DUF2680"/>
    <property type="match status" value="1"/>
</dbReference>
<sequence length="108" mass="12463">MRKVVLSMMAALVLSVGAESFLTLEASAEENEQTEEITLTEEQQEEMSALQKEALEQQRTIINKYVEFGVFTEEKGDKIIKHFEKGYEELESTGFIPKWKQPHHKKES</sequence>
<organism evidence="2 3">
    <name type="scientific">Salipaludibacillus agaradhaerens</name>
    <name type="common">Bacillus agaradhaerens</name>
    <dbReference type="NCBI Taxonomy" id="76935"/>
    <lineage>
        <taxon>Bacteria</taxon>
        <taxon>Bacillati</taxon>
        <taxon>Bacillota</taxon>
        <taxon>Bacilli</taxon>
        <taxon>Bacillales</taxon>
        <taxon>Bacillaceae</taxon>
    </lineage>
</organism>
<accession>A0A9Q4G002</accession>
<protein>
    <submittedName>
        <fullName evidence="2">DUF2680 domain-containing protein</fullName>
    </submittedName>
</protein>
<proteinExistence type="predicted"/>
<dbReference type="AlphaFoldDB" id="A0A9Q4G002"/>
<evidence type="ECO:0000313" key="3">
    <source>
        <dbReference type="Proteomes" id="UP001057753"/>
    </source>
</evidence>
<dbReference type="RefSeq" id="WP_078577805.1">
    <property type="nucleotide sequence ID" value="NZ_JABXYM010000001.1"/>
</dbReference>
<keyword evidence="3" id="KW-1185">Reference proteome</keyword>
<gene>
    <name evidence="2" type="ORF">HXA33_13655</name>
</gene>
<dbReference type="OrthoDB" id="2883543at2"/>
<evidence type="ECO:0000256" key="1">
    <source>
        <dbReference type="SAM" id="SignalP"/>
    </source>
</evidence>
<feature type="chain" id="PRO_5040157471" evidence="1">
    <location>
        <begin position="19"/>
        <end position="108"/>
    </location>
</feature>
<feature type="signal peptide" evidence="1">
    <location>
        <begin position="1"/>
        <end position="18"/>
    </location>
</feature>
<keyword evidence="1" id="KW-0732">Signal</keyword>
<name>A0A9Q4G002_SALAG</name>
<reference evidence="2" key="1">
    <citation type="submission" date="2020-06" db="EMBL/GenBank/DDBJ databases">
        <title>Insight into the genomes of haloalkaliphilic bacilli from Kenyan soda lakes.</title>
        <authorList>
            <person name="Mwirichia R."/>
            <person name="Villamizar G.C."/>
            <person name="Poehlein A."/>
            <person name="Mugweru J."/>
            <person name="Kipnyargis A."/>
            <person name="Kiplimo D."/>
            <person name="Orwa P."/>
            <person name="Daniel R."/>
        </authorList>
    </citation>
    <scope>NUCLEOTIDE SEQUENCE</scope>
    <source>
        <strain evidence="2">B1096_S55</strain>
    </source>
</reference>
<evidence type="ECO:0000313" key="2">
    <source>
        <dbReference type="EMBL" id="MCR6097592.1"/>
    </source>
</evidence>
<comment type="caution">
    <text evidence="2">The sequence shown here is derived from an EMBL/GenBank/DDBJ whole genome shotgun (WGS) entry which is preliminary data.</text>
</comment>
<dbReference type="InterPro" id="IPR024485">
    <property type="entry name" value="DUF2680"/>
</dbReference>
<dbReference type="EMBL" id="JABXYM010000001">
    <property type="protein sequence ID" value="MCR6097592.1"/>
    <property type="molecule type" value="Genomic_DNA"/>
</dbReference>